<dbReference type="Proteomes" id="UP000594260">
    <property type="component" value="Unplaced"/>
</dbReference>
<dbReference type="GeneID" id="111249985"/>
<dbReference type="EnsemblMetazoa" id="XM_022804522">
    <property type="protein sequence ID" value="XP_022660257"/>
    <property type="gene ID" value="LOC111249985"/>
</dbReference>
<dbReference type="KEGG" id="vde:111249985"/>
<dbReference type="InParanoid" id="A0A7M7K1J0"/>
<dbReference type="RefSeq" id="XP_022660257.1">
    <property type="nucleotide sequence ID" value="XM_022804522.1"/>
</dbReference>
<keyword evidence="1" id="KW-0812">Transmembrane</keyword>
<name>A0A7M7K1J0_VARDE</name>
<dbReference type="InterPro" id="IPR018490">
    <property type="entry name" value="cNMP-bd_dom_sf"/>
</dbReference>
<organism evidence="2 3">
    <name type="scientific">Varroa destructor</name>
    <name type="common">Honeybee mite</name>
    <dbReference type="NCBI Taxonomy" id="109461"/>
    <lineage>
        <taxon>Eukaryota</taxon>
        <taxon>Metazoa</taxon>
        <taxon>Ecdysozoa</taxon>
        <taxon>Arthropoda</taxon>
        <taxon>Chelicerata</taxon>
        <taxon>Arachnida</taxon>
        <taxon>Acari</taxon>
        <taxon>Parasitiformes</taxon>
        <taxon>Mesostigmata</taxon>
        <taxon>Gamasina</taxon>
        <taxon>Dermanyssoidea</taxon>
        <taxon>Varroidae</taxon>
        <taxon>Varroa</taxon>
    </lineage>
</organism>
<evidence type="ECO:0008006" key="4">
    <source>
        <dbReference type="Google" id="ProtNLM"/>
    </source>
</evidence>
<protein>
    <recommendedName>
        <fullName evidence="4">Ion transport domain-containing protein</fullName>
    </recommendedName>
</protein>
<feature type="transmembrane region" description="Helical" evidence="1">
    <location>
        <begin position="185"/>
        <end position="210"/>
    </location>
</feature>
<dbReference type="GO" id="GO:0005223">
    <property type="term" value="F:intracellularly cGMP-activated cation channel activity"/>
    <property type="evidence" value="ECO:0007669"/>
    <property type="project" value="TreeGrafter"/>
</dbReference>
<dbReference type="EnsemblMetazoa" id="XM_022804524">
    <property type="protein sequence ID" value="XP_022660259"/>
    <property type="gene ID" value="LOC111249985"/>
</dbReference>
<dbReference type="OrthoDB" id="421226at2759"/>
<keyword evidence="3" id="KW-1185">Reference proteome</keyword>
<evidence type="ECO:0000256" key="1">
    <source>
        <dbReference type="SAM" id="Phobius"/>
    </source>
</evidence>
<dbReference type="GO" id="GO:0005886">
    <property type="term" value="C:plasma membrane"/>
    <property type="evidence" value="ECO:0007669"/>
    <property type="project" value="TreeGrafter"/>
</dbReference>
<dbReference type="RefSeq" id="XP_022660259.1">
    <property type="nucleotide sequence ID" value="XM_022804524.1"/>
</dbReference>
<dbReference type="SUPFAM" id="SSF51206">
    <property type="entry name" value="cAMP-binding domain-like"/>
    <property type="match status" value="1"/>
</dbReference>
<dbReference type="Gene3D" id="1.10.287.70">
    <property type="match status" value="1"/>
</dbReference>
<feature type="transmembrane region" description="Helical" evidence="1">
    <location>
        <begin position="52"/>
        <end position="71"/>
    </location>
</feature>
<dbReference type="GO" id="GO:0017071">
    <property type="term" value="C:intracellular cyclic nucleotide activated cation channel complex"/>
    <property type="evidence" value="ECO:0007669"/>
    <property type="project" value="TreeGrafter"/>
</dbReference>
<accession>A0A7M7K1J0</accession>
<dbReference type="PANTHER" id="PTHR45638:SF1">
    <property type="entry name" value="CYCLIC NUCLEOTIDE-GATED ION CHANNEL SUBUNIT B, ISOFORM A"/>
    <property type="match status" value="1"/>
</dbReference>
<dbReference type="FunFam" id="1.10.287.70:FF:000072">
    <property type="entry name" value="Cyclic nucleotide gated channel beta 3"/>
    <property type="match status" value="1"/>
</dbReference>
<dbReference type="OMA" id="EFRNASH"/>
<keyword evidence="1" id="KW-1133">Transmembrane helix</keyword>
<keyword evidence="1" id="KW-0472">Membrane</keyword>
<dbReference type="InterPro" id="IPR050866">
    <property type="entry name" value="CNG_cation_channel"/>
</dbReference>
<feature type="transmembrane region" description="Helical" evidence="1">
    <location>
        <begin position="257"/>
        <end position="275"/>
    </location>
</feature>
<dbReference type="GO" id="GO:0030553">
    <property type="term" value="F:cGMP binding"/>
    <property type="evidence" value="ECO:0007669"/>
    <property type="project" value="TreeGrafter"/>
</dbReference>
<dbReference type="EnsemblMetazoa" id="XM_022804523">
    <property type="protein sequence ID" value="XP_022660258"/>
    <property type="gene ID" value="LOC111249985"/>
</dbReference>
<reference evidence="2" key="1">
    <citation type="submission" date="2021-01" db="UniProtKB">
        <authorList>
            <consortium name="EnsemblMetazoa"/>
        </authorList>
    </citation>
    <scope>IDENTIFICATION</scope>
</reference>
<sequence length="359" mass="42205">MCARVEPEAGDQDTVRKKECLRHVWMMTPESVQRLLTKTYDPQSQRKRLSSIFSYVFWQLVVGVVYAYNAWTPLLRVTFWEENTWKLFKTFDIAADIVNIVDVVCCRPREQFYKSGCPVRSFRKTWLNYRTSPNFRNDMLSLLPLEYPFAAHFSLAPLLRLNRLLRIDSYTLIFRKMEMASSMAFLWRLLRIVSYMMMIIHFNACAYFVISRIEGIGSNAFVYPGIGDLPYIRCFYFSFKMAAGIGKNVKPTHELEYIFMAFLWLQGSFIFAFILGQIKDIVSTAAYEETEYQTSMDLVIRHMVQMGIPKELDRKVRRYLVETYATKRTLREDAMLHILPQNLRAEVVSCDIKDIGIRI</sequence>
<dbReference type="RefSeq" id="XP_022660256.1">
    <property type="nucleotide sequence ID" value="XM_022804521.1"/>
</dbReference>
<dbReference type="RefSeq" id="XP_022660258.1">
    <property type="nucleotide sequence ID" value="XM_022804523.1"/>
</dbReference>
<dbReference type="Gene3D" id="1.10.287.630">
    <property type="entry name" value="Helix hairpin bin"/>
    <property type="match status" value="1"/>
</dbReference>
<dbReference type="GO" id="GO:0044877">
    <property type="term" value="F:protein-containing complex binding"/>
    <property type="evidence" value="ECO:0007669"/>
    <property type="project" value="TreeGrafter"/>
</dbReference>
<dbReference type="EnsemblMetazoa" id="XM_022804521">
    <property type="protein sequence ID" value="XP_022660256"/>
    <property type="gene ID" value="LOC111249985"/>
</dbReference>
<dbReference type="PANTHER" id="PTHR45638">
    <property type="entry name" value="CYCLIC NUCLEOTIDE-GATED CATION CHANNEL SUBUNIT A"/>
    <property type="match status" value="1"/>
</dbReference>
<dbReference type="AlphaFoldDB" id="A0A7M7K1J0"/>
<dbReference type="SUPFAM" id="SSF81324">
    <property type="entry name" value="Voltage-gated potassium channels"/>
    <property type="match status" value="1"/>
</dbReference>
<dbReference type="GO" id="GO:0005222">
    <property type="term" value="F:intracellularly cAMP-activated cation channel activity"/>
    <property type="evidence" value="ECO:0007669"/>
    <property type="project" value="TreeGrafter"/>
</dbReference>
<evidence type="ECO:0000313" key="3">
    <source>
        <dbReference type="Proteomes" id="UP000594260"/>
    </source>
</evidence>
<evidence type="ECO:0000313" key="2">
    <source>
        <dbReference type="EnsemblMetazoa" id="XP_022660258"/>
    </source>
</evidence>
<proteinExistence type="predicted"/>